<proteinExistence type="inferred from homology"/>
<evidence type="ECO:0000256" key="1">
    <source>
        <dbReference type="ARBA" id="ARBA00006479"/>
    </source>
</evidence>
<accession>A0A9D9NIH0</accession>
<dbReference type="CDD" id="cd23763">
    <property type="entry name" value="ASKHA_ATPase_ROK"/>
    <property type="match status" value="1"/>
</dbReference>
<sequence length="368" mass="39637">MYENDNRIVLTLDAGGTNFVFSAMRGGQEAVVPLRVKAVTDNIEKCLETIAEGFRRISDSIGERPAAISFAFPGPADYRHGVIGRLPNFPAFSGGGTALGPWLEKIFKIPVFINNDGNLYAYGEALCGFLPEINEKLHRNGSRRQYRNLLGITFGTGFGAGVVIDDRLLTGDNGCGGDVWCMQNVLHPDMIAEEGVSIRAVRRIYEELSGESAAQFNPKDIYDIADGIRPGNRQAAVETFMQFGRTAGNAIAHAIDIVDGLVVIGGGVSGAAKYIFPGILAEMRSSLSTFAGASFPRLQSEVYDLTDPSQLASFLDEGPQEVTMPFSDEKVPYFKNKRIGVGLSSIGTSEAIAAGAYAYALSRLDEQL</sequence>
<dbReference type="Pfam" id="PF00480">
    <property type="entry name" value="ROK"/>
    <property type="match status" value="1"/>
</dbReference>
<comment type="similarity">
    <text evidence="1">Belongs to the ROK (NagC/XylR) family.</text>
</comment>
<reference evidence="2" key="2">
    <citation type="journal article" date="2021" name="PeerJ">
        <title>Extensive microbial diversity within the chicken gut microbiome revealed by metagenomics and culture.</title>
        <authorList>
            <person name="Gilroy R."/>
            <person name="Ravi A."/>
            <person name="Getino M."/>
            <person name="Pursley I."/>
            <person name="Horton D.L."/>
            <person name="Alikhan N.F."/>
            <person name="Baker D."/>
            <person name="Gharbi K."/>
            <person name="Hall N."/>
            <person name="Watson M."/>
            <person name="Adriaenssens E.M."/>
            <person name="Foster-Nyarko E."/>
            <person name="Jarju S."/>
            <person name="Secka A."/>
            <person name="Antonio M."/>
            <person name="Oren A."/>
            <person name="Chaudhuri R.R."/>
            <person name="La Ragione R."/>
            <person name="Hildebrand F."/>
            <person name="Pallen M.J."/>
        </authorList>
    </citation>
    <scope>NUCLEOTIDE SEQUENCE</scope>
    <source>
        <strain evidence="2">B1-13419</strain>
    </source>
</reference>
<dbReference type="PANTHER" id="PTHR18964:SF149">
    <property type="entry name" value="BIFUNCTIONAL UDP-N-ACETYLGLUCOSAMINE 2-EPIMERASE_N-ACETYLMANNOSAMINE KINASE"/>
    <property type="match status" value="1"/>
</dbReference>
<dbReference type="EMBL" id="JADIMD010000104">
    <property type="protein sequence ID" value="MBO8475009.1"/>
    <property type="molecule type" value="Genomic_DNA"/>
</dbReference>
<gene>
    <name evidence="2" type="ORF">IAB91_06955</name>
</gene>
<dbReference type="Gene3D" id="3.30.420.40">
    <property type="match status" value="2"/>
</dbReference>
<protein>
    <submittedName>
        <fullName evidence="2">ROK family protein</fullName>
    </submittedName>
</protein>
<reference evidence="2" key="1">
    <citation type="submission" date="2020-10" db="EMBL/GenBank/DDBJ databases">
        <authorList>
            <person name="Gilroy R."/>
        </authorList>
    </citation>
    <scope>NUCLEOTIDE SEQUENCE</scope>
    <source>
        <strain evidence="2">B1-13419</strain>
    </source>
</reference>
<dbReference type="AlphaFoldDB" id="A0A9D9NIH0"/>
<dbReference type="InterPro" id="IPR043129">
    <property type="entry name" value="ATPase_NBD"/>
</dbReference>
<dbReference type="Proteomes" id="UP000823757">
    <property type="component" value="Unassembled WGS sequence"/>
</dbReference>
<evidence type="ECO:0000313" key="2">
    <source>
        <dbReference type="EMBL" id="MBO8475009.1"/>
    </source>
</evidence>
<name>A0A9D9NIH0_9BACT</name>
<dbReference type="InterPro" id="IPR000600">
    <property type="entry name" value="ROK"/>
</dbReference>
<comment type="caution">
    <text evidence="2">The sequence shown here is derived from an EMBL/GenBank/DDBJ whole genome shotgun (WGS) entry which is preliminary data.</text>
</comment>
<evidence type="ECO:0000313" key="3">
    <source>
        <dbReference type="Proteomes" id="UP000823757"/>
    </source>
</evidence>
<dbReference type="PANTHER" id="PTHR18964">
    <property type="entry name" value="ROK (REPRESSOR, ORF, KINASE) FAMILY"/>
    <property type="match status" value="1"/>
</dbReference>
<organism evidence="2 3">
    <name type="scientific">Candidatus Cryptobacteroides faecigallinarum</name>
    <dbReference type="NCBI Taxonomy" id="2840763"/>
    <lineage>
        <taxon>Bacteria</taxon>
        <taxon>Pseudomonadati</taxon>
        <taxon>Bacteroidota</taxon>
        <taxon>Bacteroidia</taxon>
        <taxon>Bacteroidales</taxon>
        <taxon>Candidatus Cryptobacteroides</taxon>
    </lineage>
</organism>
<dbReference type="SUPFAM" id="SSF53067">
    <property type="entry name" value="Actin-like ATPase domain"/>
    <property type="match status" value="1"/>
</dbReference>